<accession>A0A9D4AMC5</accession>
<organism evidence="2 3">
    <name type="scientific">Mauremys mutica</name>
    <name type="common">yellowpond turtle</name>
    <dbReference type="NCBI Taxonomy" id="74926"/>
    <lineage>
        <taxon>Eukaryota</taxon>
        <taxon>Metazoa</taxon>
        <taxon>Chordata</taxon>
        <taxon>Craniata</taxon>
        <taxon>Vertebrata</taxon>
        <taxon>Euteleostomi</taxon>
        <taxon>Archelosauria</taxon>
        <taxon>Testudinata</taxon>
        <taxon>Testudines</taxon>
        <taxon>Cryptodira</taxon>
        <taxon>Durocryptodira</taxon>
        <taxon>Testudinoidea</taxon>
        <taxon>Geoemydidae</taxon>
        <taxon>Geoemydinae</taxon>
        <taxon>Mauremys</taxon>
    </lineage>
</organism>
<reference evidence="2" key="1">
    <citation type="submission" date="2021-09" db="EMBL/GenBank/DDBJ databases">
        <title>The genome of Mauremys mutica provides insights into the evolution of semi-aquatic lifestyle.</title>
        <authorList>
            <person name="Gong S."/>
            <person name="Gao Y."/>
        </authorList>
    </citation>
    <scope>NUCLEOTIDE SEQUENCE</scope>
    <source>
        <strain evidence="2">MM-2020</strain>
        <tissue evidence="2">Muscle</tissue>
    </source>
</reference>
<keyword evidence="3" id="KW-1185">Reference proteome</keyword>
<dbReference type="AlphaFoldDB" id="A0A9D4AMC5"/>
<sequence length="121" mass="13621">MPWTQVTMPTLQCSLLKFGLPTPPLCQQQRVSVLLCHTALARSKERILAPSSIKRSYKPKANQQATHKPIKPKTSPISVFILWVWHVWAWALEPVEGDGETSDKEQGYRGRSGTGWAKRLG</sequence>
<evidence type="ECO:0000256" key="1">
    <source>
        <dbReference type="SAM" id="MobiDB-lite"/>
    </source>
</evidence>
<evidence type="ECO:0000313" key="2">
    <source>
        <dbReference type="EMBL" id="KAH1166662.1"/>
    </source>
</evidence>
<feature type="region of interest" description="Disordered" evidence="1">
    <location>
        <begin position="97"/>
        <end position="121"/>
    </location>
</feature>
<protein>
    <submittedName>
        <fullName evidence="2">Uncharacterized protein</fullName>
    </submittedName>
</protein>
<comment type="caution">
    <text evidence="2">The sequence shown here is derived from an EMBL/GenBank/DDBJ whole genome shotgun (WGS) entry which is preliminary data.</text>
</comment>
<gene>
    <name evidence="2" type="ORF">KIL84_015834</name>
</gene>
<dbReference type="Proteomes" id="UP000827986">
    <property type="component" value="Unassembled WGS sequence"/>
</dbReference>
<evidence type="ECO:0000313" key="3">
    <source>
        <dbReference type="Proteomes" id="UP000827986"/>
    </source>
</evidence>
<dbReference type="EMBL" id="JAHDVG010000487">
    <property type="protein sequence ID" value="KAH1166662.1"/>
    <property type="molecule type" value="Genomic_DNA"/>
</dbReference>
<name>A0A9D4AMC5_9SAUR</name>
<proteinExistence type="predicted"/>